<dbReference type="STRING" id="1125876.SAMN05443292_2126"/>
<dbReference type="EMBL" id="FOQT01000003">
    <property type="protein sequence ID" value="SFI29219.1"/>
    <property type="molecule type" value="Genomic_DNA"/>
</dbReference>
<reference evidence="1 2" key="1">
    <citation type="submission" date="2016-10" db="EMBL/GenBank/DDBJ databases">
        <authorList>
            <person name="de Groot N.N."/>
        </authorList>
    </citation>
    <scope>NUCLEOTIDE SEQUENCE [LARGE SCALE GENOMIC DNA]</scope>
    <source>
        <strain evidence="1 2">DSM 26000</strain>
    </source>
</reference>
<gene>
    <name evidence="1" type="ORF">SAMN05443292_2126</name>
</gene>
<dbReference type="InterPro" id="IPR038765">
    <property type="entry name" value="Papain-like_cys_pep_sf"/>
</dbReference>
<dbReference type="Gene3D" id="3.90.1720.10">
    <property type="entry name" value="endopeptidase domain like (from Nostoc punctiforme)"/>
    <property type="match status" value="1"/>
</dbReference>
<organism evidence="1 2">
    <name type="scientific">Halpernia frigidisoli</name>
    <dbReference type="NCBI Taxonomy" id="1125876"/>
    <lineage>
        <taxon>Bacteria</taxon>
        <taxon>Pseudomonadati</taxon>
        <taxon>Bacteroidota</taxon>
        <taxon>Flavobacteriia</taxon>
        <taxon>Flavobacteriales</taxon>
        <taxon>Weeksellaceae</taxon>
        <taxon>Chryseobacterium group</taxon>
        <taxon>Halpernia</taxon>
    </lineage>
</organism>
<protein>
    <submittedName>
        <fullName evidence="1">Permuted papain-like amidase enzyme, YaeF/YiiX, C92 family</fullName>
    </submittedName>
</protein>
<dbReference type="InterPro" id="IPR024453">
    <property type="entry name" value="Peptidase_C92"/>
</dbReference>
<evidence type="ECO:0000313" key="1">
    <source>
        <dbReference type="EMBL" id="SFI29219.1"/>
    </source>
</evidence>
<dbReference type="Pfam" id="PF05708">
    <property type="entry name" value="Peptidase_C92"/>
    <property type="match status" value="1"/>
</dbReference>
<evidence type="ECO:0000313" key="2">
    <source>
        <dbReference type="Proteomes" id="UP000198931"/>
    </source>
</evidence>
<dbReference type="AlphaFoldDB" id="A0A1I3H0J3"/>
<accession>A0A1I3H0J3</accession>
<keyword evidence="2" id="KW-1185">Reference proteome</keyword>
<dbReference type="SUPFAM" id="SSF54001">
    <property type="entry name" value="Cysteine proteinases"/>
    <property type="match status" value="1"/>
</dbReference>
<name>A0A1I3H0J3_9FLAO</name>
<sequence length="216" mass="24482">MNVSRETFKNMKHYILIIFLFVVQSCAVSKTSELQNGDLLFVQAETQNLSGAISRVTDNNQSISFDHIAILEKVRKNINVLEASTKNGSSKVSYVDFIKNHSKTKIVLYRLKPKYQSAIPDAIVKAKSMLGKPYNTAYILNENSYYCSDFIERSFSKANIFELKPMTFINPKTGKTDEFWLNFYEKLGVEVPEGKLGCNPNGLSQSSKIEKIKVLN</sequence>
<proteinExistence type="predicted"/>
<dbReference type="Proteomes" id="UP000198931">
    <property type="component" value="Unassembled WGS sequence"/>
</dbReference>
<dbReference type="PROSITE" id="PS51257">
    <property type="entry name" value="PROKAR_LIPOPROTEIN"/>
    <property type="match status" value="1"/>
</dbReference>